<dbReference type="EMBL" id="LAZR01037120">
    <property type="protein sequence ID" value="KKL23044.1"/>
    <property type="molecule type" value="Genomic_DNA"/>
</dbReference>
<feature type="domain" description="ATP-citrate synthase ATP-grasp" evidence="11">
    <location>
        <begin position="10"/>
        <end position="239"/>
    </location>
</feature>
<proteinExistence type="predicted"/>
<comment type="subcellular location">
    <subcellularLocation>
        <location evidence="1">Cytoplasm</location>
    </subcellularLocation>
</comment>
<dbReference type="SUPFAM" id="SSF56059">
    <property type="entry name" value="Glutathione synthetase ATP-binding domain-like"/>
    <property type="match status" value="1"/>
</dbReference>
<keyword evidence="5" id="KW-0547">Nucleotide-binding</keyword>
<evidence type="ECO:0000259" key="11">
    <source>
        <dbReference type="Pfam" id="PF24948"/>
    </source>
</evidence>
<dbReference type="Pfam" id="PF24948">
    <property type="entry name" value="Citrate_synth_N"/>
    <property type="match status" value="1"/>
</dbReference>
<dbReference type="InterPro" id="IPR016102">
    <property type="entry name" value="Succinyl-CoA_synth-like"/>
</dbReference>
<dbReference type="GO" id="GO:0006629">
    <property type="term" value="P:lipid metabolic process"/>
    <property type="evidence" value="ECO:0007669"/>
    <property type="project" value="UniProtKB-KW"/>
</dbReference>
<evidence type="ECO:0000256" key="2">
    <source>
        <dbReference type="ARBA" id="ARBA00022490"/>
    </source>
</evidence>
<evidence type="ECO:0000313" key="12">
    <source>
        <dbReference type="EMBL" id="KKL23044.1"/>
    </source>
</evidence>
<comment type="caution">
    <text evidence="12">The sequence shown here is derived from an EMBL/GenBank/DDBJ whole genome shotgun (WGS) entry which is preliminary data.</text>
</comment>
<evidence type="ECO:0000256" key="1">
    <source>
        <dbReference type="ARBA" id="ARBA00004496"/>
    </source>
</evidence>
<evidence type="ECO:0000256" key="5">
    <source>
        <dbReference type="ARBA" id="ARBA00022741"/>
    </source>
</evidence>
<comment type="catalytic activity">
    <reaction evidence="9">
        <text>oxaloacetate + acetyl-CoA + ADP + phosphate = citrate + ATP + CoA</text>
        <dbReference type="Rhea" id="RHEA:21160"/>
        <dbReference type="ChEBI" id="CHEBI:16452"/>
        <dbReference type="ChEBI" id="CHEBI:16947"/>
        <dbReference type="ChEBI" id="CHEBI:30616"/>
        <dbReference type="ChEBI" id="CHEBI:43474"/>
        <dbReference type="ChEBI" id="CHEBI:57287"/>
        <dbReference type="ChEBI" id="CHEBI:57288"/>
        <dbReference type="ChEBI" id="CHEBI:456216"/>
        <dbReference type="EC" id="2.3.3.8"/>
    </reaction>
</comment>
<keyword evidence="3" id="KW-0444">Lipid biosynthesis</keyword>
<dbReference type="GO" id="GO:0004775">
    <property type="term" value="F:succinate-CoA ligase (ADP-forming) activity"/>
    <property type="evidence" value="ECO:0007669"/>
    <property type="project" value="TreeGrafter"/>
</dbReference>
<gene>
    <name evidence="12" type="ORF">LCGC14_2429330</name>
</gene>
<name>A0A0F9BMG0_9ZZZZ</name>
<dbReference type="GO" id="GO:0005524">
    <property type="term" value="F:ATP binding"/>
    <property type="evidence" value="ECO:0007669"/>
    <property type="project" value="UniProtKB-KW"/>
</dbReference>
<dbReference type="FunFam" id="3.40.50.261:FF:000008">
    <property type="entry name" value="ATP-citrate synthase alpha chain protein"/>
    <property type="match status" value="1"/>
</dbReference>
<evidence type="ECO:0000256" key="9">
    <source>
        <dbReference type="ARBA" id="ARBA00047593"/>
    </source>
</evidence>
<sequence>FFLKSERILAQKNIYEYDAKRLLARELPKYYPEFNYHNKLAVAECDTDIEQLIKENPWIDTEKVVVKPDQLFGKRGKANLLLLDANCDQMKQFCNDNLDRVCEIGEIRGQIKRLLIEPFIPHREEYYVSITSDRENDIIHFSFEGGIFIEEHWDSVAHIPIPLGTDISFFDLKSKLPDLGIFQDVVIAFIKGLFQVYVDQDFAFLEINPFAITEDKTIIPLDVKARLDDTALFLHQDTWGNPNQPIEFPAGFGQKMTEEEALIRDLDEKTGASLKLKILNKDGRIWTMVAGGGASVIYTDTIVDLGFGNELGNYGEYSGNPSREHTEIYAQTIIDLITAKPDPKGKPKYLIIGGGIANFTDVKATFTGIVSAIKNSVDKLKKANVKIFVRRGGPNEKQGLELMEQVGEETGIPIEVYDRYTHMTRVVELIKKAEQSS</sequence>
<dbReference type="GO" id="GO:0042709">
    <property type="term" value="C:succinate-CoA ligase complex"/>
    <property type="evidence" value="ECO:0007669"/>
    <property type="project" value="TreeGrafter"/>
</dbReference>
<dbReference type="PANTHER" id="PTHR11815">
    <property type="entry name" value="SUCCINYL-COA SYNTHETASE BETA CHAIN"/>
    <property type="match status" value="1"/>
</dbReference>
<dbReference type="GO" id="GO:0006104">
    <property type="term" value="P:succinyl-CoA metabolic process"/>
    <property type="evidence" value="ECO:0007669"/>
    <property type="project" value="TreeGrafter"/>
</dbReference>
<dbReference type="Pfam" id="PF16114">
    <property type="entry name" value="Citrate_bind"/>
    <property type="match status" value="1"/>
</dbReference>
<evidence type="ECO:0000256" key="7">
    <source>
        <dbReference type="ARBA" id="ARBA00023098"/>
    </source>
</evidence>
<feature type="domain" description="ATP-citrate synthase citrate-binding" evidence="10">
    <location>
        <begin position="255"/>
        <end position="429"/>
    </location>
</feature>
<evidence type="ECO:0000256" key="6">
    <source>
        <dbReference type="ARBA" id="ARBA00022840"/>
    </source>
</evidence>
<dbReference type="GO" id="GO:0006099">
    <property type="term" value="P:tricarboxylic acid cycle"/>
    <property type="evidence" value="ECO:0007669"/>
    <property type="project" value="TreeGrafter"/>
</dbReference>
<dbReference type="PANTHER" id="PTHR11815:SF10">
    <property type="entry name" value="SUCCINATE--COA LIGASE [GDP-FORMING] SUBUNIT BETA, MITOCHONDRIAL"/>
    <property type="match status" value="1"/>
</dbReference>
<dbReference type="AlphaFoldDB" id="A0A0F9BMG0"/>
<dbReference type="SUPFAM" id="SSF52210">
    <property type="entry name" value="Succinyl-CoA synthetase domains"/>
    <property type="match status" value="1"/>
</dbReference>
<keyword evidence="2" id="KW-0963">Cytoplasm</keyword>
<organism evidence="12">
    <name type="scientific">marine sediment metagenome</name>
    <dbReference type="NCBI Taxonomy" id="412755"/>
    <lineage>
        <taxon>unclassified sequences</taxon>
        <taxon>metagenomes</taxon>
        <taxon>ecological metagenomes</taxon>
    </lineage>
</organism>
<evidence type="ECO:0000256" key="8">
    <source>
        <dbReference type="ARBA" id="ARBA00023315"/>
    </source>
</evidence>
<protein>
    <submittedName>
        <fullName evidence="12">Uncharacterized protein</fullName>
    </submittedName>
</protein>
<dbReference type="Gene3D" id="3.40.50.261">
    <property type="entry name" value="Succinyl-CoA synthetase domains"/>
    <property type="match status" value="1"/>
</dbReference>
<evidence type="ECO:0000256" key="4">
    <source>
        <dbReference type="ARBA" id="ARBA00022679"/>
    </source>
</evidence>
<reference evidence="12" key="1">
    <citation type="journal article" date="2015" name="Nature">
        <title>Complex archaea that bridge the gap between prokaryotes and eukaryotes.</title>
        <authorList>
            <person name="Spang A."/>
            <person name="Saw J.H."/>
            <person name="Jorgensen S.L."/>
            <person name="Zaremba-Niedzwiedzka K."/>
            <person name="Martijn J."/>
            <person name="Lind A.E."/>
            <person name="van Eijk R."/>
            <person name="Schleper C."/>
            <person name="Guy L."/>
            <person name="Ettema T.J."/>
        </authorList>
    </citation>
    <scope>NUCLEOTIDE SEQUENCE</scope>
</reference>
<dbReference type="GO" id="GO:0003878">
    <property type="term" value="F:ATP citrate synthase activity"/>
    <property type="evidence" value="ECO:0007669"/>
    <property type="project" value="UniProtKB-EC"/>
</dbReference>
<dbReference type="InterPro" id="IPR032263">
    <property type="entry name" value="Citrate-bd"/>
</dbReference>
<keyword evidence="6" id="KW-0067">ATP-binding</keyword>
<keyword evidence="4" id="KW-0808">Transferase</keyword>
<dbReference type="Gene3D" id="3.30.470.110">
    <property type="match status" value="1"/>
</dbReference>
<evidence type="ECO:0000256" key="3">
    <source>
        <dbReference type="ARBA" id="ARBA00022516"/>
    </source>
</evidence>
<evidence type="ECO:0000259" key="10">
    <source>
        <dbReference type="Pfam" id="PF16114"/>
    </source>
</evidence>
<keyword evidence="7" id="KW-0443">Lipid metabolism</keyword>
<dbReference type="InterPro" id="IPR056749">
    <property type="entry name" value="Citrate_synth_N"/>
</dbReference>
<feature type="non-terminal residue" evidence="12">
    <location>
        <position position="1"/>
    </location>
</feature>
<accession>A0A0F9BMG0</accession>
<keyword evidence="8" id="KW-0012">Acyltransferase</keyword>